<dbReference type="PANTHER" id="PTHR24173:SF74">
    <property type="entry name" value="ANKYRIN REPEAT DOMAIN-CONTAINING PROTEIN 16"/>
    <property type="match status" value="1"/>
</dbReference>
<evidence type="ECO:0000313" key="4">
    <source>
        <dbReference type="EMBL" id="MEM5947878.1"/>
    </source>
</evidence>
<proteinExistence type="predicted"/>
<reference evidence="4 5" key="1">
    <citation type="submission" date="2024-03" db="EMBL/GenBank/DDBJ databases">
        <title>Ignisphaera cupida sp. nov., a hyperthermophilic hydrolytic archaeon from a hot spring of Kamchatka, and proposal of Ignisphaeraceae fam. nov.</title>
        <authorList>
            <person name="Podosokorskaya O.A."/>
            <person name="Elcheninov A.G."/>
            <person name="Maltseva A.I."/>
            <person name="Zayulina K.S."/>
            <person name="Novikov A."/>
            <person name="Merkel A.Y."/>
        </authorList>
    </citation>
    <scope>NUCLEOTIDE SEQUENCE [LARGE SCALE GENOMIC DNA]</scope>
    <source>
        <strain evidence="4 5">38H-sp</strain>
    </source>
</reference>
<dbReference type="Gene3D" id="1.25.40.20">
    <property type="entry name" value="Ankyrin repeat-containing domain"/>
    <property type="match status" value="1"/>
</dbReference>
<sequence>MRLAVFFHPGDDEFAKKVLKAIIDIGISANAYRIHPWWKDDAAERLISVLNASTHILLIIPRTVGQHTDELSWLYFLAGFCSAKAKYVYYLADSSSLTVPSFFSGIERIPSIQYLKNAILRGRDDWISEQNMKKARDVLEKLNIPVSNVGFVECVKQENIQALKQFIILGFSPDSCDKNGIPALSHAVRVRSLDVVDFLLSHGADVNKIAPDRNNTPLMDAAGDGNLEIVNRLLQESPNLDIQSKNGQTALILAIGQGALDVANRLIDAGADIRLVDALGMTALKYAELFRYPDLVDKLKEKMADNG</sequence>
<dbReference type="RefSeq" id="WP_420069325.1">
    <property type="nucleotide sequence ID" value="NZ_JBCHKQ010000002.1"/>
</dbReference>
<evidence type="ECO:0000256" key="3">
    <source>
        <dbReference type="PROSITE-ProRule" id="PRU00023"/>
    </source>
</evidence>
<keyword evidence="2 3" id="KW-0040">ANK repeat</keyword>
<feature type="repeat" description="ANK" evidence="3">
    <location>
        <begin position="246"/>
        <end position="278"/>
    </location>
</feature>
<comment type="caution">
    <text evidence="4">The sequence shown here is derived from an EMBL/GenBank/DDBJ whole genome shotgun (WGS) entry which is preliminary data.</text>
</comment>
<dbReference type="PROSITE" id="PS50297">
    <property type="entry name" value="ANK_REP_REGION"/>
    <property type="match status" value="3"/>
</dbReference>
<evidence type="ECO:0000256" key="2">
    <source>
        <dbReference type="ARBA" id="ARBA00023043"/>
    </source>
</evidence>
<name>A0ABU9UB47_9SPIR</name>
<dbReference type="Proteomes" id="UP001466331">
    <property type="component" value="Unassembled WGS sequence"/>
</dbReference>
<dbReference type="Pfam" id="PF12796">
    <property type="entry name" value="Ank_2"/>
    <property type="match status" value="1"/>
</dbReference>
<keyword evidence="1" id="KW-0677">Repeat</keyword>
<keyword evidence="5" id="KW-1185">Reference proteome</keyword>
<dbReference type="Pfam" id="PF00023">
    <property type="entry name" value="Ank"/>
    <property type="match status" value="1"/>
</dbReference>
<dbReference type="PANTHER" id="PTHR24173">
    <property type="entry name" value="ANKYRIN REPEAT CONTAINING"/>
    <property type="match status" value="1"/>
</dbReference>
<dbReference type="EMBL" id="JBCHKQ010000002">
    <property type="protein sequence ID" value="MEM5947878.1"/>
    <property type="molecule type" value="Genomic_DNA"/>
</dbReference>
<dbReference type="InterPro" id="IPR002110">
    <property type="entry name" value="Ankyrin_rpt"/>
</dbReference>
<feature type="repeat" description="ANK" evidence="3">
    <location>
        <begin position="179"/>
        <end position="211"/>
    </location>
</feature>
<evidence type="ECO:0000313" key="5">
    <source>
        <dbReference type="Proteomes" id="UP001466331"/>
    </source>
</evidence>
<evidence type="ECO:0000256" key="1">
    <source>
        <dbReference type="ARBA" id="ARBA00022737"/>
    </source>
</evidence>
<dbReference type="InterPro" id="IPR036770">
    <property type="entry name" value="Ankyrin_rpt-contain_sf"/>
</dbReference>
<organism evidence="4 5">
    <name type="scientific">Rarispira pelagica</name>
    <dbReference type="NCBI Taxonomy" id="3141764"/>
    <lineage>
        <taxon>Bacteria</taxon>
        <taxon>Pseudomonadati</taxon>
        <taxon>Spirochaetota</taxon>
        <taxon>Spirochaetia</taxon>
        <taxon>Winmispirales</taxon>
        <taxon>Winmispiraceae</taxon>
        <taxon>Rarispira</taxon>
    </lineage>
</organism>
<dbReference type="PROSITE" id="PS50088">
    <property type="entry name" value="ANK_REPEAT"/>
    <property type="match status" value="3"/>
</dbReference>
<dbReference type="SMART" id="SM00248">
    <property type="entry name" value="ANK"/>
    <property type="match status" value="3"/>
</dbReference>
<protein>
    <submittedName>
        <fullName evidence="4">Ankyrin repeat domain-containing protein</fullName>
    </submittedName>
</protein>
<dbReference type="SUPFAM" id="SSF48403">
    <property type="entry name" value="Ankyrin repeat"/>
    <property type="match status" value="1"/>
</dbReference>
<feature type="repeat" description="ANK" evidence="3">
    <location>
        <begin position="213"/>
        <end position="245"/>
    </location>
</feature>
<accession>A0ABU9UB47</accession>
<gene>
    <name evidence="4" type="ORF">WKV44_04915</name>
</gene>